<keyword evidence="4" id="KW-1185">Reference proteome</keyword>
<gene>
    <name evidence="3" type="ORF">TELCIR_06592</name>
</gene>
<dbReference type="Proteomes" id="UP000230423">
    <property type="component" value="Unassembled WGS sequence"/>
</dbReference>
<dbReference type="GO" id="GO:0005615">
    <property type="term" value="C:extracellular space"/>
    <property type="evidence" value="ECO:0007669"/>
    <property type="project" value="InterPro"/>
</dbReference>
<dbReference type="Gene3D" id="3.30.497.10">
    <property type="entry name" value="Antithrombin, subunit I, domain 2"/>
    <property type="match status" value="1"/>
</dbReference>
<feature type="non-terminal residue" evidence="3">
    <location>
        <position position="1"/>
    </location>
</feature>
<dbReference type="InterPro" id="IPR042178">
    <property type="entry name" value="Serpin_sf_1"/>
</dbReference>
<feature type="domain" description="Serpin" evidence="2">
    <location>
        <begin position="4"/>
        <end position="149"/>
    </location>
</feature>
<reference evidence="3 4" key="1">
    <citation type="submission" date="2015-09" db="EMBL/GenBank/DDBJ databases">
        <title>Draft genome of the parasitic nematode Teladorsagia circumcincta isolate WARC Sus (inbred).</title>
        <authorList>
            <person name="Mitreva M."/>
        </authorList>
    </citation>
    <scope>NUCLEOTIDE SEQUENCE [LARGE SCALE GENOMIC DNA]</scope>
    <source>
        <strain evidence="3 4">S</strain>
    </source>
</reference>
<name>A0A2G9UMM8_TELCI</name>
<dbReference type="InterPro" id="IPR042185">
    <property type="entry name" value="Serpin_sf_2"/>
</dbReference>
<dbReference type="SUPFAM" id="SSF56574">
    <property type="entry name" value="Serpins"/>
    <property type="match status" value="1"/>
</dbReference>
<evidence type="ECO:0000313" key="3">
    <source>
        <dbReference type="EMBL" id="PIO71514.1"/>
    </source>
</evidence>
<evidence type="ECO:0000256" key="1">
    <source>
        <dbReference type="ARBA" id="ARBA00009500"/>
    </source>
</evidence>
<dbReference type="AlphaFoldDB" id="A0A2G9UMM8"/>
<dbReference type="EMBL" id="KZ345928">
    <property type="protein sequence ID" value="PIO71514.1"/>
    <property type="molecule type" value="Genomic_DNA"/>
</dbReference>
<dbReference type="Gene3D" id="2.30.39.10">
    <property type="entry name" value="Alpha-1-antitrypsin, domain 1"/>
    <property type="match status" value="1"/>
</dbReference>
<dbReference type="OrthoDB" id="9518664at2759"/>
<dbReference type="InterPro" id="IPR036186">
    <property type="entry name" value="Serpin_sf"/>
</dbReference>
<proteinExistence type="inferred from homology"/>
<dbReference type="Pfam" id="PF00079">
    <property type="entry name" value="Serpin"/>
    <property type="match status" value="1"/>
</dbReference>
<accession>A0A2G9UMM8</accession>
<evidence type="ECO:0000313" key="4">
    <source>
        <dbReference type="Proteomes" id="UP000230423"/>
    </source>
</evidence>
<dbReference type="InterPro" id="IPR023795">
    <property type="entry name" value="Serpin_CS"/>
</dbReference>
<evidence type="ECO:0000259" key="2">
    <source>
        <dbReference type="Pfam" id="PF00079"/>
    </source>
</evidence>
<dbReference type="PROSITE" id="PS00284">
    <property type="entry name" value="SERPIN"/>
    <property type="match status" value="1"/>
</dbReference>
<dbReference type="PANTHER" id="PTHR11461:SF211">
    <property type="entry name" value="GH10112P-RELATED"/>
    <property type="match status" value="1"/>
</dbReference>
<dbReference type="PANTHER" id="PTHR11461">
    <property type="entry name" value="SERINE PROTEASE INHIBITOR, SERPIN"/>
    <property type="match status" value="1"/>
</dbReference>
<sequence>LDTSFAFNIFLPKVRFGLNEVRSKLTGERVQNLLSKLKRTFISITIPKMKIETDFKLKDALIAMGVSAMFSDKANLSGITEEPPLKISNAAHRAIIEVDEEGTTAAAATLFKVIPLSAVMDEPVKFRADHPFLFILTKDNHPLFMGQFV</sequence>
<comment type="similarity">
    <text evidence="1">Belongs to the serpin family.</text>
</comment>
<organism evidence="3 4">
    <name type="scientific">Teladorsagia circumcincta</name>
    <name type="common">Brown stomach worm</name>
    <name type="synonym">Ostertagia circumcincta</name>
    <dbReference type="NCBI Taxonomy" id="45464"/>
    <lineage>
        <taxon>Eukaryota</taxon>
        <taxon>Metazoa</taxon>
        <taxon>Ecdysozoa</taxon>
        <taxon>Nematoda</taxon>
        <taxon>Chromadorea</taxon>
        <taxon>Rhabditida</taxon>
        <taxon>Rhabditina</taxon>
        <taxon>Rhabditomorpha</taxon>
        <taxon>Strongyloidea</taxon>
        <taxon>Trichostrongylidae</taxon>
        <taxon>Teladorsagia</taxon>
    </lineage>
</organism>
<dbReference type="GO" id="GO:0004867">
    <property type="term" value="F:serine-type endopeptidase inhibitor activity"/>
    <property type="evidence" value="ECO:0007669"/>
    <property type="project" value="InterPro"/>
</dbReference>
<protein>
    <recommendedName>
        <fullName evidence="2">Serpin domain-containing protein</fullName>
    </recommendedName>
</protein>
<dbReference type="InterPro" id="IPR023796">
    <property type="entry name" value="Serpin_dom"/>
</dbReference>
<dbReference type="InterPro" id="IPR000215">
    <property type="entry name" value="Serpin_fam"/>
</dbReference>